<organism evidence="7 8">
    <name type="scientific">Anaerococcus octavius</name>
    <dbReference type="NCBI Taxonomy" id="54007"/>
    <lineage>
        <taxon>Bacteria</taxon>
        <taxon>Bacillati</taxon>
        <taxon>Bacillota</taxon>
        <taxon>Tissierellia</taxon>
        <taxon>Tissierellales</taxon>
        <taxon>Peptoniphilaceae</taxon>
        <taxon>Anaerococcus</taxon>
    </lineage>
</organism>
<dbReference type="GO" id="GO:0051536">
    <property type="term" value="F:iron-sulfur cluster binding"/>
    <property type="evidence" value="ECO:0007669"/>
    <property type="project" value="UniProtKB-KW"/>
</dbReference>
<dbReference type="CDD" id="cd01335">
    <property type="entry name" value="Radical_SAM"/>
    <property type="match status" value="1"/>
</dbReference>
<protein>
    <submittedName>
        <fullName evidence="7">Molybdenum cofactor biosynthesis protein A</fullName>
    </submittedName>
</protein>
<dbReference type="InterPro" id="IPR007197">
    <property type="entry name" value="rSAM"/>
</dbReference>
<feature type="domain" description="Arsenosugar biosynthesis radical SAM protein ArsS-like C-terminal" evidence="6">
    <location>
        <begin position="188"/>
        <end position="317"/>
    </location>
</feature>
<evidence type="ECO:0000256" key="1">
    <source>
        <dbReference type="ARBA" id="ARBA00022691"/>
    </source>
</evidence>
<dbReference type="SUPFAM" id="SSF102114">
    <property type="entry name" value="Radical SAM enzymes"/>
    <property type="match status" value="1"/>
</dbReference>
<keyword evidence="3" id="KW-0408">Iron</keyword>
<proteinExistence type="predicted"/>
<dbReference type="GO" id="GO:0046872">
    <property type="term" value="F:metal ion binding"/>
    <property type="evidence" value="ECO:0007669"/>
    <property type="project" value="UniProtKB-KW"/>
</dbReference>
<evidence type="ECO:0000313" key="8">
    <source>
        <dbReference type="Proteomes" id="UP000255124"/>
    </source>
</evidence>
<dbReference type="InterPro" id="IPR013785">
    <property type="entry name" value="Aldolase_TIM"/>
</dbReference>
<dbReference type="Gene3D" id="3.20.20.70">
    <property type="entry name" value="Aldolase class I"/>
    <property type="match status" value="1"/>
</dbReference>
<dbReference type="SFLD" id="SFLDS00029">
    <property type="entry name" value="Radical_SAM"/>
    <property type="match status" value="1"/>
</dbReference>
<evidence type="ECO:0000259" key="5">
    <source>
        <dbReference type="Pfam" id="PF04055"/>
    </source>
</evidence>
<dbReference type="Pfam" id="PF04055">
    <property type="entry name" value="Radical_SAM"/>
    <property type="match status" value="1"/>
</dbReference>
<dbReference type="GO" id="GO:0003824">
    <property type="term" value="F:catalytic activity"/>
    <property type="evidence" value="ECO:0007669"/>
    <property type="project" value="InterPro"/>
</dbReference>
<dbReference type="OrthoDB" id="9810775at2"/>
<feature type="domain" description="Radical SAM core" evidence="5">
    <location>
        <begin position="33"/>
        <end position="170"/>
    </location>
</feature>
<dbReference type="NCBIfam" id="TIGR04167">
    <property type="entry name" value="rSAM_SeCys"/>
    <property type="match status" value="1"/>
</dbReference>
<sequence>MDYFKKINKAVPRFDDKVGYKIKTKNEIDTLQVNLTRRCNLSCKHCHLSCNPNRSEDMSMDVADKVIDLLKNYDFKTLDITGGAPEMSQVCKYLISNASMFGKKVMIRSNLTIYNDPKYQNIPNFLKENKVYIIASLPFYEKEKTDKMRGVGVFEDSIKVLKTLNSLGYGKNPDLNLNLVYNPSGAMIPQSQEELEDVYRTKLLDEYKIVFNNLFVITNSPIGNFGKWLDKSNNLNRYMKRLYNSYNPVVINDVMCKNTLSVDYDGKIYDCDFNLSLKMGVKSSNKTIFDISKYDLEDREIVTVNHCYSCTAGSGSS</sequence>
<evidence type="ECO:0000256" key="3">
    <source>
        <dbReference type="ARBA" id="ARBA00023004"/>
    </source>
</evidence>
<dbReference type="Pfam" id="PF12345">
    <property type="entry name" value="DUF3641"/>
    <property type="match status" value="1"/>
</dbReference>
<accession>A0A380WTA2</accession>
<evidence type="ECO:0000256" key="4">
    <source>
        <dbReference type="ARBA" id="ARBA00023014"/>
    </source>
</evidence>
<dbReference type="Proteomes" id="UP000255124">
    <property type="component" value="Unassembled WGS sequence"/>
</dbReference>
<name>A0A380WTA2_9FIRM</name>
<reference evidence="7 8" key="1">
    <citation type="submission" date="2018-06" db="EMBL/GenBank/DDBJ databases">
        <authorList>
            <consortium name="Pathogen Informatics"/>
            <person name="Doyle S."/>
        </authorList>
    </citation>
    <scope>NUCLEOTIDE SEQUENCE [LARGE SCALE GENOMIC DNA]</scope>
    <source>
        <strain evidence="7 8">NCTC9810</strain>
    </source>
</reference>
<gene>
    <name evidence="7" type="ORF">NCTC9810_00414</name>
</gene>
<evidence type="ECO:0000259" key="6">
    <source>
        <dbReference type="Pfam" id="PF12345"/>
    </source>
</evidence>
<dbReference type="PANTHER" id="PTHR43728">
    <property type="entry name" value="SLR0304 PROTEIN"/>
    <property type="match status" value="1"/>
</dbReference>
<keyword evidence="1" id="KW-0949">S-adenosyl-L-methionine</keyword>
<keyword evidence="2" id="KW-0479">Metal-binding</keyword>
<dbReference type="AlphaFoldDB" id="A0A380WTA2"/>
<dbReference type="SFLD" id="SFLDG01067">
    <property type="entry name" value="SPASM/twitch_domain_containing"/>
    <property type="match status" value="1"/>
</dbReference>
<dbReference type="InterPro" id="IPR026351">
    <property type="entry name" value="rSAM_ArsS-like"/>
</dbReference>
<evidence type="ECO:0000256" key="2">
    <source>
        <dbReference type="ARBA" id="ARBA00022723"/>
    </source>
</evidence>
<dbReference type="RefSeq" id="WP_115595011.1">
    <property type="nucleotide sequence ID" value="NZ_UFTA01000002.1"/>
</dbReference>
<keyword evidence="4" id="KW-0411">Iron-sulfur</keyword>
<dbReference type="InterPro" id="IPR024521">
    <property type="entry name" value="ArsS-like_C"/>
</dbReference>
<dbReference type="PANTHER" id="PTHR43728:SF1">
    <property type="entry name" value="FE-S OXIDOREDUCTASE"/>
    <property type="match status" value="1"/>
</dbReference>
<dbReference type="InterPro" id="IPR058240">
    <property type="entry name" value="rSAM_sf"/>
</dbReference>
<dbReference type="EMBL" id="UFTA01000002">
    <property type="protein sequence ID" value="SUU92093.1"/>
    <property type="molecule type" value="Genomic_DNA"/>
</dbReference>
<evidence type="ECO:0000313" key="7">
    <source>
        <dbReference type="EMBL" id="SUU92093.1"/>
    </source>
</evidence>